<evidence type="ECO:0000256" key="4">
    <source>
        <dbReference type="ARBA" id="ARBA00022670"/>
    </source>
</evidence>
<evidence type="ECO:0000256" key="2">
    <source>
        <dbReference type="ARBA" id="ARBA00004141"/>
    </source>
</evidence>
<keyword evidence="8" id="KW-0862">Zinc</keyword>
<accession>A0ABM7SY37</accession>
<evidence type="ECO:0000256" key="5">
    <source>
        <dbReference type="ARBA" id="ARBA00022692"/>
    </source>
</evidence>
<dbReference type="InterPro" id="IPR008915">
    <property type="entry name" value="Peptidase_M50"/>
</dbReference>
<evidence type="ECO:0000256" key="12">
    <source>
        <dbReference type="SAM" id="Phobius"/>
    </source>
</evidence>
<feature type="transmembrane region" description="Helical" evidence="12">
    <location>
        <begin position="81"/>
        <end position="102"/>
    </location>
</feature>
<dbReference type="PANTHER" id="PTHR39188">
    <property type="entry name" value="MEMBRANE-ASSOCIATED ZINC METALLOPROTEASE M50B"/>
    <property type="match status" value="1"/>
</dbReference>
<feature type="transmembrane region" description="Helical" evidence="12">
    <location>
        <begin position="108"/>
        <end position="128"/>
    </location>
</feature>
<keyword evidence="10" id="KW-0482">Metalloprotease</keyword>
<name>A0ABM7SY37_9CLOT</name>
<evidence type="ECO:0000256" key="11">
    <source>
        <dbReference type="ARBA" id="ARBA00023136"/>
    </source>
</evidence>
<organism evidence="14 15">
    <name type="scientific">Clostridium gelidum</name>
    <dbReference type="NCBI Taxonomy" id="704125"/>
    <lineage>
        <taxon>Bacteria</taxon>
        <taxon>Bacillati</taxon>
        <taxon>Bacillota</taxon>
        <taxon>Clostridia</taxon>
        <taxon>Eubacteriales</taxon>
        <taxon>Clostridiaceae</taxon>
        <taxon>Clostridium</taxon>
    </lineage>
</organism>
<dbReference type="Proteomes" id="UP000824633">
    <property type="component" value="Chromosome"/>
</dbReference>
<comment type="subcellular location">
    <subcellularLocation>
        <location evidence="2">Membrane</location>
        <topology evidence="2">Multi-pass membrane protein</topology>
    </subcellularLocation>
</comment>
<sequence length="237" mass="26932">MKTPSIGKILLNFFIVSVTILILGFAFNLYYAIGYLFILIVHELGHYIVAKLLKLKVHFGGFTPFGAYIVHENTESCKENALIAIGGPLFGGILGLIYYVVYCFTGDYTFLALCFNSIILNLANLIPVNPLDGGYIAEAISPIICYMGFPLLLYLFISAHRLKSKILLFFIIIGGIYQAYKFTIKYKTDYYFKLDKQSKIKFICIYGILVLFLGVSAIYFYNTFDFKELMKSISRFN</sequence>
<feature type="transmembrane region" description="Helical" evidence="12">
    <location>
        <begin position="162"/>
        <end position="180"/>
    </location>
</feature>
<feature type="transmembrane region" description="Helical" evidence="12">
    <location>
        <begin position="200"/>
        <end position="221"/>
    </location>
</feature>
<evidence type="ECO:0000256" key="3">
    <source>
        <dbReference type="ARBA" id="ARBA00007931"/>
    </source>
</evidence>
<keyword evidence="7" id="KW-0378">Hydrolase</keyword>
<protein>
    <recommendedName>
        <fullName evidence="13">Peptidase M50 domain-containing protein</fullName>
    </recommendedName>
</protein>
<dbReference type="PANTHER" id="PTHR39188:SF3">
    <property type="entry name" value="STAGE IV SPORULATION PROTEIN FB"/>
    <property type="match status" value="1"/>
</dbReference>
<feature type="domain" description="Peptidase M50" evidence="13">
    <location>
        <begin position="31"/>
        <end position="105"/>
    </location>
</feature>
<evidence type="ECO:0000256" key="7">
    <source>
        <dbReference type="ARBA" id="ARBA00022801"/>
    </source>
</evidence>
<keyword evidence="11 12" id="KW-0472">Membrane</keyword>
<evidence type="ECO:0000256" key="8">
    <source>
        <dbReference type="ARBA" id="ARBA00022833"/>
    </source>
</evidence>
<evidence type="ECO:0000256" key="6">
    <source>
        <dbReference type="ARBA" id="ARBA00022723"/>
    </source>
</evidence>
<comment type="cofactor">
    <cofactor evidence="1">
        <name>Zn(2+)</name>
        <dbReference type="ChEBI" id="CHEBI:29105"/>
    </cofactor>
</comment>
<feature type="transmembrane region" description="Helical" evidence="12">
    <location>
        <begin position="9"/>
        <end position="27"/>
    </location>
</feature>
<comment type="similarity">
    <text evidence="3">Belongs to the peptidase M50B family.</text>
</comment>
<keyword evidence="6" id="KW-0479">Metal-binding</keyword>
<proteinExistence type="inferred from homology"/>
<dbReference type="EMBL" id="AP024849">
    <property type="protein sequence ID" value="BCZ44538.1"/>
    <property type="molecule type" value="Genomic_DNA"/>
</dbReference>
<evidence type="ECO:0000259" key="13">
    <source>
        <dbReference type="Pfam" id="PF02163"/>
    </source>
</evidence>
<evidence type="ECO:0000313" key="15">
    <source>
        <dbReference type="Proteomes" id="UP000824633"/>
    </source>
</evidence>
<keyword evidence="9 12" id="KW-1133">Transmembrane helix</keyword>
<evidence type="ECO:0000256" key="1">
    <source>
        <dbReference type="ARBA" id="ARBA00001947"/>
    </source>
</evidence>
<dbReference type="Pfam" id="PF02163">
    <property type="entry name" value="Peptidase_M50"/>
    <property type="match status" value="1"/>
</dbReference>
<keyword evidence="4" id="KW-0645">Protease</keyword>
<gene>
    <name evidence="14" type="ORF">psyc5s11_06050</name>
</gene>
<keyword evidence="5 12" id="KW-0812">Transmembrane</keyword>
<keyword evidence="15" id="KW-1185">Reference proteome</keyword>
<reference evidence="15" key="1">
    <citation type="submission" date="2021-07" db="EMBL/GenBank/DDBJ databases">
        <title>Complete genome sequencing of a Clostridium isolate.</title>
        <authorList>
            <person name="Ueki A."/>
            <person name="Tonouchi A."/>
        </authorList>
    </citation>
    <scope>NUCLEOTIDE SEQUENCE [LARGE SCALE GENOMIC DNA]</scope>
    <source>
        <strain evidence="15">C5S11</strain>
    </source>
</reference>
<feature type="transmembrane region" description="Helical" evidence="12">
    <location>
        <begin position="135"/>
        <end position="156"/>
    </location>
</feature>
<evidence type="ECO:0000313" key="14">
    <source>
        <dbReference type="EMBL" id="BCZ44538.1"/>
    </source>
</evidence>
<evidence type="ECO:0000256" key="10">
    <source>
        <dbReference type="ARBA" id="ARBA00023049"/>
    </source>
</evidence>
<evidence type="ECO:0000256" key="9">
    <source>
        <dbReference type="ARBA" id="ARBA00022989"/>
    </source>
</evidence>